<dbReference type="AlphaFoldDB" id="A0A7Z0EGE9"/>
<dbReference type="EMBL" id="JACCFM010000001">
    <property type="protein sequence ID" value="NYJ21183.1"/>
    <property type="molecule type" value="Genomic_DNA"/>
</dbReference>
<feature type="transmembrane region" description="Helical" evidence="1">
    <location>
        <begin position="161"/>
        <end position="181"/>
    </location>
</feature>
<protein>
    <submittedName>
        <fullName evidence="3">Fucose 4-O-acetylase-like acetyltransferase</fullName>
    </submittedName>
</protein>
<feature type="transmembrane region" description="Helical" evidence="1">
    <location>
        <begin position="135"/>
        <end position="155"/>
    </location>
</feature>
<dbReference type="Pfam" id="PF01757">
    <property type="entry name" value="Acyl_transf_3"/>
    <property type="match status" value="1"/>
</dbReference>
<sequence>MTRSGAIDAVRVLGVAAVVAGHSLALPLIRPLVYSWHVPLFFFLAGYFWSTQRPLGVELRARTRTLARPYVSWWLLIAVVFVPLDATRETTTFARLLGPLFNGENSAMPYTTFWFVSALFSAVLLLRIIWGLPRVLVWTIAIGGSLCGYLVGGTLAQTPLAIGTALPCLIFMMLGTVAHALRPRILKPGLTGFVLLLACTALVATGISAPLDLKQGNYGTPGVSVLTASAISFGLVLVAESLFARLAASHCSSLHVRLSAGATRLAYAGFAVVLLHPLVLWLLLRFAPPLPNWFVFVVTLTIPWLIGAAALLTPASPWLTGVSRITRSSDEV</sequence>
<evidence type="ECO:0000259" key="2">
    <source>
        <dbReference type="Pfam" id="PF01757"/>
    </source>
</evidence>
<feature type="transmembrane region" description="Helical" evidence="1">
    <location>
        <begin position="193"/>
        <end position="211"/>
    </location>
</feature>
<feature type="domain" description="Acyltransferase 3" evidence="2">
    <location>
        <begin position="6"/>
        <end position="306"/>
    </location>
</feature>
<feature type="transmembrane region" description="Helical" evidence="1">
    <location>
        <begin position="70"/>
        <end position="87"/>
    </location>
</feature>
<evidence type="ECO:0000256" key="1">
    <source>
        <dbReference type="SAM" id="Phobius"/>
    </source>
</evidence>
<dbReference type="Proteomes" id="UP000537260">
    <property type="component" value="Unassembled WGS sequence"/>
</dbReference>
<gene>
    <name evidence="3" type="ORF">HNR05_002974</name>
</gene>
<comment type="caution">
    <text evidence="3">The sequence shown here is derived from an EMBL/GenBank/DDBJ whole genome shotgun (WGS) entry which is preliminary data.</text>
</comment>
<feature type="transmembrane region" description="Helical" evidence="1">
    <location>
        <begin position="32"/>
        <end position="49"/>
    </location>
</feature>
<reference evidence="3 4" key="1">
    <citation type="submission" date="2020-07" db="EMBL/GenBank/DDBJ databases">
        <title>Sequencing the genomes of 1000 actinobacteria strains.</title>
        <authorList>
            <person name="Klenk H.-P."/>
        </authorList>
    </citation>
    <scope>NUCLEOTIDE SEQUENCE [LARGE SCALE GENOMIC DNA]</scope>
    <source>
        <strain evidence="3 4">LI1</strain>
    </source>
</reference>
<dbReference type="InterPro" id="IPR002656">
    <property type="entry name" value="Acyl_transf_3_dom"/>
</dbReference>
<feature type="transmembrane region" description="Helical" evidence="1">
    <location>
        <begin position="9"/>
        <end position="26"/>
    </location>
</feature>
<keyword evidence="3" id="KW-0808">Transferase</keyword>
<evidence type="ECO:0000313" key="3">
    <source>
        <dbReference type="EMBL" id="NYJ21183.1"/>
    </source>
</evidence>
<dbReference type="PANTHER" id="PTHR37312:SF1">
    <property type="entry name" value="MEMBRANE-BOUND ACYLTRANSFERASE YKRP-RELATED"/>
    <property type="match status" value="1"/>
</dbReference>
<feature type="transmembrane region" description="Helical" evidence="1">
    <location>
        <begin position="223"/>
        <end position="244"/>
    </location>
</feature>
<proteinExistence type="predicted"/>
<keyword evidence="1" id="KW-0812">Transmembrane</keyword>
<dbReference type="GO" id="GO:0016747">
    <property type="term" value="F:acyltransferase activity, transferring groups other than amino-acyl groups"/>
    <property type="evidence" value="ECO:0007669"/>
    <property type="project" value="InterPro"/>
</dbReference>
<dbReference type="InterPro" id="IPR052734">
    <property type="entry name" value="Nod_factor_acetyltransferase"/>
</dbReference>
<keyword evidence="1" id="KW-1133">Transmembrane helix</keyword>
<evidence type="ECO:0000313" key="4">
    <source>
        <dbReference type="Proteomes" id="UP000537260"/>
    </source>
</evidence>
<feature type="transmembrane region" description="Helical" evidence="1">
    <location>
        <begin position="265"/>
        <end position="287"/>
    </location>
</feature>
<dbReference type="PANTHER" id="PTHR37312">
    <property type="entry name" value="MEMBRANE-BOUND ACYLTRANSFERASE YKRP-RELATED"/>
    <property type="match status" value="1"/>
</dbReference>
<organism evidence="3 4">
    <name type="scientific">Glaciibacter psychrotolerans</name>
    <dbReference type="NCBI Taxonomy" id="670054"/>
    <lineage>
        <taxon>Bacteria</taxon>
        <taxon>Bacillati</taxon>
        <taxon>Actinomycetota</taxon>
        <taxon>Actinomycetes</taxon>
        <taxon>Micrococcales</taxon>
        <taxon>Microbacteriaceae</taxon>
        <taxon>Glaciibacter</taxon>
    </lineage>
</organism>
<feature type="transmembrane region" description="Helical" evidence="1">
    <location>
        <begin position="293"/>
        <end position="319"/>
    </location>
</feature>
<accession>A0A7Z0EGE9</accession>
<dbReference type="RefSeq" id="WP_179579824.1">
    <property type="nucleotide sequence ID" value="NZ_JACCFM010000001.1"/>
</dbReference>
<keyword evidence="4" id="KW-1185">Reference proteome</keyword>
<name>A0A7Z0EGE9_9MICO</name>
<keyword evidence="1" id="KW-0472">Membrane</keyword>
<feature type="transmembrane region" description="Helical" evidence="1">
    <location>
        <begin position="107"/>
        <end position="128"/>
    </location>
</feature>